<accession>A0A934S2X7</accession>
<organism evidence="2 3">
    <name type="scientific">Pelagicoccus mobilis</name>
    <dbReference type="NCBI Taxonomy" id="415221"/>
    <lineage>
        <taxon>Bacteria</taxon>
        <taxon>Pseudomonadati</taxon>
        <taxon>Verrucomicrobiota</taxon>
        <taxon>Opitutia</taxon>
        <taxon>Puniceicoccales</taxon>
        <taxon>Pelagicoccaceae</taxon>
        <taxon>Pelagicoccus</taxon>
    </lineage>
</organism>
<reference evidence="2" key="1">
    <citation type="submission" date="2021-01" db="EMBL/GenBank/DDBJ databases">
        <title>Modified the classification status of verrucomicrobia.</title>
        <authorList>
            <person name="Feng X."/>
        </authorList>
    </citation>
    <scope>NUCLEOTIDE SEQUENCE</scope>
    <source>
        <strain evidence="2">KCTC 13126</strain>
    </source>
</reference>
<evidence type="ECO:0000256" key="1">
    <source>
        <dbReference type="SAM" id="SignalP"/>
    </source>
</evidence>
<dbReference type="Gene3D" id="3.40.30.10">
    <property type="entry name" value="Glutaredoxin"/>
    <property type="match status" value="1"/>
</dbReference>
<keyword evidence="3" id="KW-1185">Reference proteome</keyword>
<dbReference type="Pfam" id="PF13899">
    <property type="entry name" value="Thioredoxin_7"/>
    <property type="match status" value="1"/>
</dbReference>
<gene>
    <name evidence="2" type="ORF">JIN87_25240</name>
</gene>
<dbReference type="InterPro" id="IPR036249">
    <property type="entry name" value="Thioredoxin-like_sf"/>
</dbReference>
<dbReference type="AlphaFoldDB" id="A0A934S2X7"/>
<feature type="signal peptide" evidence="1">
    <location>
        <begin position="1"/>
        <end position="19"/>
    </location>
</feature>
<comment type="caution">
    <text evidence="2">The sequence shown here is derived from an EMBL/GenBank/DDBJ whole genome shotgun (WGS) entry which is preliminary data.</text>
</comment>
<proteinExistence type="predicted"/>
<protein>
    <submittedName>
        <fullName evidence="2">Thioredoxin family protein</fullName>
    </submittedName>
</protein>
<dbReference type="SUPFAM" id="SSF52833">
    <property type="entry name" value="Thioredoxin-like"/>
    <property type="match status" value="1"/>
</dbReference>
<sequence length="151" mass="16802">MRLLLAIILTSTFVSSSLAGNPEEVGDVAWGRNYEAAIAKSKETGKPIFLLFQEVPGCAGCKQFGNEVLSDQSVVERIEENFIPLLIHNNKGGEDARVRKLYGEPAWNYQVVRFLNAEGQDIIPRKDRVWTTPELMGRIDAVLAKTQPNKS</sequence>
<keyword evidence="1" id="KW-0732">Signal</keyword>
<evidence type="ECO:0000313" key="3">
    <source>
        <dbReference type="Proteomes" id="UP000617628"/>
    </source>
</evidence>
<dbReference type="Proteomes" id="UP000617628">
    <property type="component" value="Unassembled WGS sequence"/>
</dbReference>
<dbReference type="EMBL" id="JAENIL010000076">
    <property type="protein sequence ID" value="MBK1880215.1"/>
    <property type="molecule type" value="Genomic_DNA"/>
</dbReference>
<evidence type="ECO:0000313" key="2">
    <source>
        <dbReference type="EMBL" id="MBK1880215.1"/>
    </source>
</evidence>
<dbReference type="RefSeq" id="WP_200358937.1">
    <property type="nucleotide sequence ID" value="NZ_JAENIL010000076.1"/>
</dbReference>
<feature type="chain" id="PRO_5036898950" evidence="1">
    <location>
        <begin position="20"/>
        <end position="151"/>
    </location>
</feature>
<name>A0A934S2X7_9BACT</name>